<evidence type="ECO:0000313" key="3">
    <source>
        <dbReference type="EMBL" id="ASM76832.1"/>
    </source>
</evidence>
<protein>
    <submittedName>
        <fullName evidence="3">Uncharacterized protein</fullName>
    </submittedName>
</protein>
<keyword evidence="5" id="KW-1185">Reference proteome</keyword>
<dbReference type="KEGG" id="vff:VITFI_CDS1540"/>
<name>A0A221KCS7_VITFI</name>
<dbReference type="EMBL" id="CP022423">
    <property type="protein sequence ID" value="ASM77318.1"/>
    <property type="molecule type" value="Genomic_DNA"/>
</dbReference>
<dbReference type="KEGG" id="vff:VITFI_CDS0664"/>
<dbReference type="Pfam" id="PF23840">
    <property type="entry name" value="Phage_tail_terminator"/>
    <property type="match status" value="1"/>
</dbReference>
<dbReference type="KEGG" id="vff:VITFI_CDS1054"/>
<accession>A0A221KCS7</accession>
<evidence type="ECO:0000313" key="1">
    <source>
        <dbReference type="EMBL" id="ASM75883.1"/>
    </source>
</evidence>
<dbReference type="KEGG" id="vff:VITFI_CDS0104"/>
<dbReference type="AlphaFoldDB" id="A0A221KCS7"/>
<dbReference type="EMBL" id="CP022423">
    <property type="protein sequence ID" value="ASM75883.1"/>
    <property type="molecule type" value="Genomic_DNA"/>
</dbReference>
<dbReference type="Proteomes" id="UP000199729">
    <property type="component" value="Chromosome"/>
</dbReference>
<evidence type="ECO:0000313" key="4">
    <source>
        <dbReference type="EMBL" id="ASM77318.1"/>
    </source>
</evidence>
<reference evidence="3 5" key="1">
    <citation type="submission" date="2017-07" db="EMBL/GenBank/DDBJ databases">
        <title>Complete Genome Sequence of the cosmetic ferment Vitreoscilla filiformis (ATCC15551).</title>
        <authorList>
            <person name="Contreras S."/>
            <person name="Sagory-Zalkind P."/>
            <person name="Blanquart H."/>
            <person name="Iltis A."/>
            <person name="Morand S.C."/>
        </authorList>
    </citation>
    <scope>NUCLEOTIDE SEQUENCE [LARGE SCALE GENOMIC DNA]</scope>
    <source>
        <strain evidence="3 5">ATCC 15551</strain>
    </source>
</reference>
<evidence type="ECO:0000313" key="2">
    <source>
        <dbReference type="EMBL" id="ASM76443.1"/>
    </source>
</evidence>
<sequence>MMGAPNNSAWAADFLFVGRAMAARLAASVPALRESLMVDEIEPTATRTRQVPAALVMLHDQSPDGGGDGYSDVSVVRQQWLVFLVDKTGRNTADRGGEKVGPLLPQIVQCLHGWRVPGTSRNLAWAPGAPTPKYFQDGTVMFPLLFSTQFSV</sequence>
<dbReference type="EMBL" id="CP022423">
    <property type="protein sequence ID" value="ASM76832.1"/>
    <property type="molecule type" value="Genomic_DNA"/>
</dbReference>
<dbReference type="InterPro" id="IPR056912">
    <property type="entry name" value="Phage_JBD30_tail_term-like"/>
</dbReference>
<organism evidence="3 5">
    <name type="scientific">Vitreoscilla filiformis</name>
    <dbReference type="NCBI Taxonomy" id="63"/>
    <lineage>
        <taxon>Bacteria</taxon>
        <taxon>Pseudomonadati</taxon>
        <taxon>Pseudomonadota</taxon>
        <taxon>Betaproteobacteria</taxon>
        <taxon>Neisseriales</taxon>
        <taxon>Neisseriaceae</taxon>
        <taxon>Vitreoscilla</taxon>
    </lineage>
</organism>
<evidence type="ECO:0000313" key="5">
    <source>
        <dbReference type="Proteomes" id="UP000199729"/>
    </source>
</evidence>
<gene>
    <name evidence="1" type="ORF">VITFI_CDS0104</name>
    <name evidence="2" type="ORF">VITFI_CDS0664</name>
    <name evidence="3" type="ORF">VITFI_CDS1054</name>
    <name evidence="4" type="ORF">VITFI_CDS1540</name>
</gene>
<proteinExistence type="predicted"/>
<dbReference type="EMBL" id="CP022423">
    <property type="protein sequence ID" value="ASM76443.1"/>
    <property type="molecule type" value="Genomic_DNA"/>
</dbReference>